<gene>
    <name evidence="6" type="ordered locus">Ferp_2486</name>
</gene>
<dbReference type="Pfam" id="PF01926">
    <property type="entry name" value="MMR_HSR1"/>
    <property type="match status" value="1"/>
</dbReference>
<dbReference type="InterPro" id="IPR012676">
    <property type="entry name" value="TGS-like"/>
</dbReference>
<dbReference type="SUPFAM" id="SSF52540">
    <property type="entry name" value="P-loop containing nucleoside triphosphate hydrolases"/>
    <property type="match status" value="1"/>
</dbReference>
<dbReference type="InterPro" id="IPR027417">
    <property type="entry name" value="P-loop_NTPase"/>
</dbReference>
<proteinExistence type="predicted"/>
<feature type="domain" description="TGS" evidence="5">
    <location>
        <begin position="279"/>
        <end position="353"/>
    </location>
</feature>
<dbReference type="InterPro" id="IPR012675">
    <property type="entry name" value="Beta-grasp_dom_sf"/>
</dbReference>
<dbReference type="CDD" id="cd01896">
    <property type="entry name" value="DRG"/>
    <property type="match status" value="1"/>
</dbReference>
<dbReference type="AlphaFoldDB" id="D3S2A3"/>
<organism evidence="6 7">
    <name type="scientific">Ferroglobus placidus (strain DSM 10642 / AEDII12DO)</name>
    <dbReference type="NCBI Taxonomy" id="589924"/>
    <lineage>
        <taxon>Archaea</taxon>
        <taxon>Methanobacteriati</taxon>
        <taxon>Methanobacteriota</taxon>
        <taxon>Archaeoglobi</taxon>
        <taxon>Archaeoglobales</taxon>
        <taxon>Archaeoglobaceae</taxon>
        <taxon>Ferroglobus</taxon>
    </lineage>
</organism>
<reference evidence="7" key="1">
    <citation type="submission" date="2010-02" db="EMBL/GenBank/DDBJ databases">
        <title>Complete sequence of Ferroglobus placidus DSM 10642.</title>
        <authorList>
            <consortium name="US DOE Joint Genome Institute"/>
            <person name="Lucas S."/>
            <person name="Copeland A."/>
            <person name="Lapidus A."/>
            <person name="Cheng J.-F."/>
            <person name="Bruce D."/>
            <person name="Goodwin L."/>
            <person name="Pitluck S."/>
            <person name="Saunders E."/>
            <person name="Brettin T."/>
            <person name="Detter J.C."/>
            <person name="Han C."/>
            <person name="Tapia R."/>
            <person name="Larimer F."/>
            <person name="Land M."/>
            <person name="Hauser L."/>
            <person name="Kyrpides N."/>
            <person name="Ivanova N."/>
            <person name="Holmes D."/>
            <person name="Lovley D."/>
            <person name="Kyrpides N."/>
            <person name="Anderson I.J."/>
            <person name="Woyke T."/>
        </authorList>
    </citation>
    <scope>NUCLEOTIDE SEQUENCE [LARGE SCALE GENOMIC DNA]</scope>
    <source>
        <strain evidence="7">DSM 10642 / AEDII12DO</strain>
    </source>
</reference>
<evidence type="ECO:0000256" key="3">
    <source>
        <dbReference type="SAM" id="Coils"/>
    </source>
</evidence>
<keyword evidence="3" id="KW-0175">Coiled coil</keyword>
<dbReference type="PROSITE" id="PS51710">
    <property type="entry name" value="G_OBG"/>
    <property type="match status" value="1"/>
</dbReference>
<protein>
    <submittedName>
        <fullName evidence="6">Small GTP-binding protein</fullName>
    </submittedName>
</protein>
<dbReference type="CDD" id="cd01666">
    <property type="entry name" value="TGS_DRG"/>
    <property type="match status" value="1"/>
</dbReference>
<keyword evidence="2" id="KW-0342">GTP-binding</keyword>
<dbReference type="InterPro" id="IPR004095">
    <property type="entry name" value="TGS"/>
</dbReference>
<sequence length="354" mass="39884">MDVAEEIRRLEEEIRRTPYNKATEHHIGRLKAKLARLREEAEKQRRKKSGEAYAIKKEGDATVVLVGYPSVGKSTLLNALTGAKSEVADYAFTTLKPTPGMLEYKGAKIQIIDVPGVIEGASQGRGRGREILSAIRVADLIVIVADVFNVHTIDLVKKELYNAGFRLNEKKPEVYIKKTVTGGINVKTTVKLSLSEETIKSILREYKIHSGEVLIREDVTIDRLIDAILGNRVYVPAITVVNKIDLYPEAEIPKDAIPISAEKRINLDKLVEEIYRKLEFIRVYLKPPGGKVEEEPMILRRGAKVEDVCKRLHRDMVENFKYAKVWGKSVKFDGQRVGLDHVLEDGDIVTIYAK</sequence>
<keyword evidence="1" id="KW-0547">Nucleotide-binding</keyword>
<dbReference type="Pfam" id="PF16897">
    <property type="entry name" value="MMR_HSR1_Xtn"/>
    <property type="match status" value="1"/>
</dbReference>
<dbReference type="PROSITE" id="PS00905">
    <property type="entry name" value="GTP1_OBG"/>
    <property type="match status" value="1"/>
</dbReference>
<dbReference type="InterPro" id="IPR031662">
    <property type="entry name" value="GTP-binding_2"/>
</dbReference>
<name>D3S2A3_FERPA</name>
<dbReference type="Pfam" id="PF02824">
    <property type="entry name" value="TGS"/>
    <property type="match status" value="1"/>
</dbReference>
<evidence type="ECO:0000256" key="1">
    <source>
        <dbReference type="ARBA" id="ARBA00022741"/>
    </source>
</evidence>
<evidence type="ECO:0000313" key="7">
    <source>
        <dbReference type="Proteomes" id="UP000002613"/>
    </source>
</evidence>
<dbReference type="PANTHER" id="PTHR43127">
    <property type="entry name" value="DEVELOPMENTALLY-REGULATED GTP-BINDING PROTEIN 2"/>
    <property type="match status" value="1"/>
</dbReference>
<dbReference type="PaxDb" id="589924-Ferp_2486"/>
<dbReference type="PROSITE" id="PS51880">
    <property type="entry name" value="TGS"/>
    <property type="match status" value="1"/>
</dbReference>
<dbReference type="KEGG" id="fpl:Ferp_2486"/>
<dbReference type="EMBL" id="CP001899">
    <property type="protein sequence ID" value="ADC66594.1"/>
    <property type="molecule type" value="Genomic_DNA"/>
</dbReference>
<feature type="coiled-coil region" evidence="3">
    <location>
        <begin position="20"/>
        <end position="51"/>
    </location>
</feature>
<keyword evidence="7" id="KW-1185">Reference proteome</keyword>
<dbReference type="InterPro" id="IPR045001">
    <property type="entry name" value="DRG"/>
</dbReference>
<dbReference type="Gene3D" id="3.10.20.30">
    <property type="match status" value="1"/>
</dbReference>
<dbReference type="Proteomes" id="UP000002613">
    <property type="component" value="Chromosome"/>
</dbReference>
<dbReference type="Gene3D" id="3.40.50.300">
    <property type="entry name" value="P-loop containing nucleotide triphosphate hydrolases"/>
    <property type="match status" value="1"/>
</dbReference>
<dbReference type="STRING" id="589924.Ferp_2486"/>
<dbReference type="eggNOG" id="arCOG00358">
    <property type="taxonomic scope" value="Archaea"/>
</dbReference>
<evidence type="ECO:0000313" key="6">
    <source>
        <dbReference type="EMBL" id="ADC66594.1"/>
    </source>
</evidence>
<dbReference type="InterPro" id="IPR006074">
    <property type="entry name" value="GTP1-OBG_CS"/>
</dbReference>
<dbReference type="HOGENOM" id="CLU_044997_0_0_2"/>
<evidence type="ECO:0000259" key="5">
    <source>
        <dbReference type="PROSITE" id="PS51880"/>
    </source>
</evidence>
<dbReference type="RefSeq" id="WP_012966927.1">
    <property type="nucleotide sequence ID" value="NC_013849.1"/>
</dbReference>
<reference evidence="6 7" key="2">
    <citation type="journal article" date="2011" name="Stand. Genomic Sci.">
        <title>Complete genome sequence of Ferroglobus placidus AEDII12DO.</title>
        <authorList>
            <person name="Anderson I."/>
            <person name="Risso C."/>
            <person name="Holmes D."/>
            <person name="Lucas S."/>
            <person name="Copeland A."/>
            <person name="Lapidus A."/>
            <person name="Cheng J.F."/>
            <person name="Bruce D."/>
            <person name="Goodwin L."/>
            <person name="Pitluck S."/>
            <person name="Saunders E."/>
            <person name="Brettin T."/>
            <person name="Detter J.C."/>
            <person name="Han C."/>
            <person name="Tapia R."/>
            <person name="Larimer F."/>
            <person name="Land M."/>
            <person name="Hauser L."/>
            <person name="Woyke T."/>
            <person name="Lovley D."/>
            <person name="Kyrpides N."/>
            <person name="Ivanova N."/>
        </authorList>
    </citation>
    <scope>NUCLEOTIDE SEQUENCE [LARGE SCALE GENOMIC DNA]</scope>
    <source>
        <strain evidence="7">DSM 10642 / AEDII12DO</strain>
    </source>
</reference>
<dbReference type="OrthoDB" id="372125at2157"/>
<dbReference type="NCBIfam" id="TIGR00231">
    <property type="entry name" value="small_GTP"/>
    <property type="match status" value="1"/>
</dbReference>
<dbReference type="InterPro" id="IPR006073">
    <property type="entry name" value="GTP-bd"/>
</dbReference>
<dbReference type="FunFam" id="3.10.20.30:FF:000003">
    <property type="entry name" value="Developmentally-regulated GTP-binding protein 1"/>
    <property type="match status" value="1"/>
</dbReference>
<accession>D3S2A3</accession>
<dbReference type="GeneID" id="8780028"/>
<feature type="domain" description="OBG-type G" evidence="4">
    <location>
        <begin position="61"/>
        <end position="279"/>
    </location>
</feature>
<dbReference type="SUPFAM" id="SSF81271">
    <property type="entry name" value="TGS-like"/>
    <property type="match status" value="1"/>
</dbReference>
<evidence type="ECO:0000256" key="2">
    <source>
        <dbReference type="ARBA" id="ARBA00023134"/>
    </source>
</evidence>
<dbReference type="InterPro" id="IPR005225">
    <property type="entry name" value="Small_GTP-bd"/>
</dbReference>
<dbReference type="PRINTS" id="PR00326">
    <property type="entry name" value="GTP1OBG"/>
</dbReference>
<dbReference type="GO" id="GO:0005525">
    <property type="term" value="F:GTP binding"/>
    <property type="evidence" value="ECO:0007669"/>
    <property type="project" value="UniProtKB-KW"/>
</dbReference>
<evidence type="ECO:0000259" key="4">
    <source>
        <dbReference type="PROSITE" id="PS51710"/>
    </source>
</evidence>
<dbReference type="GO" id="GO:0003924">
    <property type="term" value="F:GTPase activity"/>
    <property type="evidence" value="ECO:0007669"/>
    <property type="project" value="InterPro"/>
</dbReference>
<dbReference type="InterPro" id="IPR031167">
    <property type="entry name" value="G_OBG"/>
</dbReference>